<feature type="coiled-coil region" evidence="1">
    <location>
        <begin position="531"/>
        <end position="561"/>
    </location>
</feature>
<gene>
    <name evidence="2" type="primary">smc_1</name>
    <name evidence="2" type="ORF">AWB83_03273</name>
</gene>
<reference evidence="2" key="1">
    <citation type="submission" date="2016-01" db="EMBL/GenBank/DDBJ databases">
        <authorList>
            <person name="Peeters C."/>
        </authorList>
    </citation>
    <scope>NUCLEOTIDE SEQUENCE [LARGE SCALE GENOMIC DNA]</scope>
    <source>
        <strain evidence="2">LMG 29326</strain>
    </source>
</reference>
<dbReference type="AlphaFoldDB" id="A0A158BHQ3"/>
<dbReference type="STRING" id="1777144.AWB83_03273"/>
<sequence length="602" mass="68685">MQSFFCYADEVSISALENIDEKVILLGSDFGYGNFGDIAQMMNSISFHQEMGRYRCIIVMTVDAMGDSGFPEFVRQAYKADGVLFVSPAPLDLADSGVGLQPVRTIRNVGAMHLYGGGFLNDKWGDFVLGVTEHLLQVLQPSVYVASGEQVTTPFEKRVVDHIRTYRPSLFGVRDELSRKWLTEAGYEPSFSFDDATEALHTLTANLPLRRGPGLFVHLNVSGYTANAPDRTGIPRELQTLQSRLGPGAPLTLLQAYSDRRLEVFDSRESIKELERAFPFNDYRTLELAQLAYQSWPALSEPVVGEIAYSCSYHVALWLQLAGIPCWLRGSNLFYQQKRAALQVDQDFDSFIREPKLVDHSTNLERRGAWLEKLRSVMKDAPSFQRSFDLPLPEVPQSSHWRFKGNRMRQWQEQAQWSHQHIATLTSRVAELDTFGQSEHRRADELNAELQNTQQTMQEERERFEQALQTEKVRVDELSAEAERSRGQIFALTAKVTDLGSKVRTERQHLDEARDEVSRYYAQTRTLTSTLEAEQRRVTALTQQVASIEELTQRANRAQALSDQITHSRTWRWTKPLRFGARVLRGDWSAAWNGLRRLGRHS</sequence>
<evidence type="ECO:0000256" key="1">
    <source>
        <dbReference type="SAM" id="Coils"/>
    </source>
</evidence>
<evidence type="ECO:0000313" key="3">
    <source>
        <dbReference type="Proteomes" id="UP000054978"/>
    </source>
</evidence>
<dbReference type="EMBL" id="FCOB02000014">
    <property type="protein sequence ID" value="SAK69592.1"/>
    <property type="molecule type" value="Genomic_DNA"/>
</dbReference>
<protein>
    <submittedName>
        <fullName evidence="2">Chromosome partition protein Smc</fullName>
    </submittedName>
</protein>
<keyword evidence="1" id="KW-0175">Coiled coil</keyword>
<accession>A0A158BHQ3</accession>
<comment type="caution">
    <text evidence="2">The sequence shown here is derived from an EMBL/GenBank/DDBJ whole genome shotgun (WGS) entry which is preliminary data.</text>
</comment>
<keyword evidence="3" id="KW-1185">Reference proteome</keyword>
<dbReference type="Proteomes" id="UP000054978">
    <property type="component" value="Unassembled WGS sequence"/>
</dbReference>
<organism evidence="2 3">
    <name type="scientific">Caballeronia ptereochthonis</name>
    <dbReference type="NCBI Taxonomy" id="1777144"/>
    <lineage>
        <taxon>Bacteria</taxon>
        <taxon>Pseudomonadati</taxon>
        <taxon>Pseudomonadota</taxon>
        <taxon>Betaproteobacteria</taxon>
        <taxon>Burkholderiales</taxon>
        <taxon>Burkholderiaceae</taxon>
        <taxon>Caballeronia</taxon>
    </lineage>
</organism>
<feature type="coiled-coil region" evidence="1">
    <location>
        <begin position="440"/>
        <end position="488"/>
    </location>
</feature>
<name>A0A158BHQ3_9BURK</name>
<evidence type="ECO:0000313" key="2">
    <source>
        <dbReference type="EMBL" id="SAK69592.1"/>
    </source>
</evidence>
<proteinExistence type="predicted"/>